<comment type="caution">
    <text evidence="3">The sequence shown here is derived from an EMBL/GenBank/DDBJ whole genome shotgun (WGS) entry which is preliminary data.</text>
</comment>
<gene>
    <name evidence="3" type="ORF">LPJ53_001924</name>
</gene>
<feature type="domain" description="CRIB" evidence="2">
    <location>
        <begin position="271"/>
        <end position="284"/>
    </location>
</feature>
<reference evidence="3" key="1">
    <citation type="submission" date="2022-07" db="EMBL/GenBank/DDBJ databases">
        <title>Phylogenomic reconstructions and comparative analyses of Kickxellomycotina fungi.</title>
        <authorList>
            <person name="Reynolds N.K."/>
            <person name="Stajich J.E."/>
            <person name="Barry K."/>
            <person name="Grigoriev I.V."/>
            <person name="Crous P."/>
            <person name="Smith M.E."/>
        </authorList>
    </citation>
    <scope>NUCLEOTIDE SEQUENCE</scope>
    <source>
        <strain evidence="3">NBRC 32514</strain>
    </source>
</reference>
<feature type="region of interest" description="Disordered" evidence="1">
    <location>
        <begin position="41"/>
        <end position="94"/>
    </location>
</feature>
<feature type="region of interest" description="Disordered" evidence="1">
    <location>
        <begin position="242"/>
        <end position="261"/>
    </location>
</feature>
<proteinExistence type="predicted"/>
<feature type="region of interest" description="Disordered" evidence="1">
    <location>
        <begin position="103"/>
        <end position="122"/>
    </location>
</feature>
<evidence type="ECO:0000313" key="3">
    <source>
        <dbReference type="EMBL" id="KAJ1723756.1"/>
    </source>
</evidence>
<dbReference type="PROSITE" id="PS50108">
    <property type="entry name" value="CRIB"/>
    <property type="match status" value="1"/>
</dbReference>
<feature type="region of interest" description="Disordered" evidence="1">
    <location>
        <begin position="365"/>
        <end position="456"/>
    </location>
</feature>
<feature type="compositionally biased region" description="Polar residues" evidence="1">
    <location>
        <begin position="212"/>
        <end position="225"/>
    </location>
</feature>
<feature type="compositionally biased region" description="Polar residues" evidence="1">
    <location>
        <begin position="395"/>
        <end position="415"/>
    </location>
</feature>
<feature type="compositionally biased region" description="Low complexity" evidence="1">
    <location>
        <begin position="425"/>
        <end position="456"/>
    </location>
</feature>
<dbReference type="OrthoDB" id="248923at2759"/>
<evidence type="ECO:0000256" key="1">
    <source>
        <dbReference type="SAM" id="MobiDB-lite"/>
    </source>
</evidence>
<feature type="compositionally biased region" description="Polar residues" evidence="1">
    <location>
        <begin position="365"/>
        <end position="387"/>
    </location>
</feature>
<dbReference type="AlphaFoldDB" id="A0A9W7Y2F2"/>
<accession>A0A9W7Y2F2</accession>
<feature type="region of interest" description="Disordered" evidence="1">
    <location>
        <begin position="469"/>
        <end position="508"/>
    </location>
</feature>
<feature type="compositionally biased region" description="Polar residues" evidence="1">
    <location>
        <begin position="41"/>
        <end position="62"/>
    </location>
</feature>
<sequence length="522" mass="56609">MSASPYASVASNIHEHDDNDSILMPTIAKRRVQIPQIQHSTTMSSDTLVQQQHQRAHSGSTSSHHRLNPIMHSSFETGSTTELPPAYEIPSADNGGAMELRQSASMPLRTSESNEGRKSSGIRAALANKFSAKKKDIQSSPSLSSKRQQLQLESLLMQSSSTDDLAGSDGRPTVRGQAVGHPMAFHHVEHLSPTVVGPKMSLINSPDLYRSYTQPAKSTAPQQASSDRKSPFRSLNPVSLLAKSSSKALPPAPSGTSDPMKTVVTVRGKPIGAPTEFQHVEHLSASDVMKNYQLLNQRQQQAEIMSVLSKPGNVGGSERSKKSHTIADRTPKTTYRGLPLSGPVTFEHVEHISVKDYKMHVANSHTLEPNGTTGMSAAGSNASSTDATAVESISEGEQQGAQTHQNTQPRHQQQGPRLAALQHTSSQQPQQQPQQPQQQSQSPPQAQTQSQPQPQQSTAINKLLLAHQKKMKELEDRDYEEAMQEQSASEDLPQDNKKARQKPSYGMAGNMNIKAEGITAGI</sequence>
<evidence type="ECO:0000313" key="4">
    <source>
        <dbReference type="Proteomes" id="UP001149813"/>
    </source>
</evidence>
<protein>
    <recommendedName>
        <fullName evidence="2">CRIB domain-containing protein</fullName>
    </recommendedName>
</protein>
<keyword evidence="4" id="KW-1185">Reference proteome</keyword>
<dbReference type="EMBL" id="JANBOJ010000054">
    <property type="protein sequence ID" value="KAJ1723756.1"/>
    <property type="molecule type" value="Genomic_DNA"/>
</dbReference>
<dbReference type="Proteomes" id="UP001149813">
    <property type="component" value="Unassembled WGS sequence"/>
</dbReference>
<feature type="region of interest" description="Disordered" evidence="1">
    <location>
        <begin position="309"/>
        <end position="340"/>
    </location>
</feature>
<dbReference type="InterPro" id="IPR000095">
    <property type="entry name" value="CRIB_dom"/>
</dbReference>
<feature type="region of interest" description="Disordered" evidence="1">
    <location>
        <begin position="212"/>
        <end position="233"/>
    </location>
</feature>
<name>A0A9W7Y2F2_9FUNG</name>
<evidence type="ECO:0000259" key="2">
    <source>
        <dbReference type="PROSITE" id="PS50108"/>
    </source>
</evidence>
<organism evidence="3 4">
    <name type="scientific">Coemansia erecta</name>
    <dbReference type="NCBI Taxonomy" id="147472"/>
    <lineage>
        <taxon>Eukaryota</taxon>
        <taxon>Fungi</taxon>
        <taxon>Fungi incertae sedis</taxon>
        <taxon>Zoopagomycota</taxon>
        <taxon>Kickxellomycotina</taxon>
        <taxon>Kickxellomycetes</taxon>
        <taxon>Kickxellales</taxon>
        <taxon>Kickxellaceae</taxon>
        <taxon>Coemansia</taxon>
    </lineage>
</organism>